<dbReference type="EMBL" id="JAAARO010000009">
    <property type="protein sequence ID" value="KAF5742710.1"/>
    <property type="molecule type" value="Genomic_DNA"/>
</dbReference>
<dbReference type="PANTHER" id="PTHR22881:SF26">
    <property type="entry name" value="BROMODOMAIN CONTAINING PROTEIN, EXPRESSED"/>
    <property type="match status" value="1"/>
</dbReference>
<dbReference type="PRINTS" id="PR00503">
    <property type="entry name" value="BROMODOMAIN"/>
</dbReference>
<reference evidence="5 6" key="1">
    <citation type="journal article" date="2020" name="Nat. Commun.">
        <title>Genome of Tripterygium wilfordii and identification of cytochrome P450 involved in triptolide biosynthesis.</title>
        <authorList>
            <person name="Tu L."/>
            <person name="Su P."/>
            <person name="Zhang Z."/>
            <person name="Gao L."/>
            <person name="Wang J."/>
            <person name="Hu T."/>
            <person name="Zhou J."/>
            <person name="Zhang Y."/>
            <person name="Zhao Y."/>
            <person name="Liu Y."/>
            <person name="Song Y."/>
            <person name="Tong Y."/>
            <person name="Lu Y."/>
            <person name="Yang J."/>
            <person name="Xu C."/>
            <person name="Jia M."/>
            <person name="Peters R.J."/>
            <person name="Huang L."/>
            <person name="Gao W."/>
        </authorList>
    </citation>
    <scope>NUCLEOTIDE SEQUENCE [LARGE SCALE GENOMIC DNA]</scope>
    <source>
        <strain evidence="6">cv. XIE 37</strain>
        <tissue evidence="5">Leaf</tissue>
    </source>
</reference>
<evidence type="ECO:0000313" key="6">
    <source>
        <dbReference type="Proteomes" id="UP000593562"/>
    </source>
</evidence>
<proteinExistence type="predicted"/>
<dbReference type="Proteomes" id="UP000593562">
    <property type="component" value="Unassembled WGS sequence"/>
</dbReference>
<accession>A0A7J7D8L6</accession>
<keyword evidence="1 2" id="KW-0103">Bromodomain</keyword>
<dbReference type="InterPro" id="IPR051831">
    <property type="entry name" value="Bromodomain_contain_prot"/>
</dbReference>
<organism evidence="5 6">
    <name type="scientific">Tripterygium wilfordii</name>
    <name type="common">Thunder God vine</name>
    <dbReference type="NCBI Taxonomy" id="458696"/>
    <lineage>
        <taxon>Eukaryota</taxon>
        <taxon>Viridiplantae</taxon>
        <taxon>Streptophyta</taxon>
        <taxon>Embryophyta</taxon>
        <taxon>Tracheophyta</taxon>
        <taxon>Spermatophyta</taxon>
        <taxon>Magnoliopsida</taxon>
        <taxon>eudicotyledons</taxon>
        <taxon>Gunneridae</taxon>
        <taxon>Pentapetalae</taxon>
        <taxon>rosids</taxon>
        <taxon>fabids</taxon>
        <taxon>Celastrales</taxon>
        <taxon>Celastraceae</taxon>
        <taxon>Tripterygium</taxon>
    </lineage>
</organism>
<dbReference type="Gene3D" id="1.20.920.10">
    <property type="entry name" value="Bromodomain-like"/>
    <property type="match status" value="1"/>
</dbReference>
<comment type="caution">
    <text evidence="5">The sequence shown here is derived from an EMBL/GenBank/DDBJ whole genome shotgun (WGS) entry which is preliminary data.</text>
</comment>
<dbReference type="SUPFAM" id="SSF47370">
    <property type="entry name" value="Bromodomain"/>
    <property type="match status" value="1"/>
</dbReference>
<feature type="compositionally biased region" description="Basic and acidic residues" evidence="3">
    <location>
        <begin position="1"/>
        <end position="22"/>
    </location>
</feature>
<dbReference type="PROSITE" id="PS50014">
    <property type="entry name" value="BROMODOMAIN_2"/>
    <property type="match status" value="1"/>
</dbReference>
<feature type="compositionally biased region" description="Basic and acidic residues" evidence="3">
    <location>
        <begin position="231"/>
        <end position="247"/>
    </location>
</feature>
<evidence type="ECO:0000313" key="5">
    <source>
        <dbReference type="EMBL" id="KAF5742710.1"/>
    </source>
</evidence>
<evidence type="ECO:0000256" key="3">
    <source>
        <dbReference type="SAM" id="MobiDB-lite"/>
    </source>
</evidence>
<dbReference type="InterPro" id="IPR001487">
    <property type="entry name" value="Bromodomain"/>
</dbReference>
<feature type="region of interest" description="Disordered" evidence="3">
    <location>
        <begin position="219"/>
        <end position="247"/>
    </location>
</feature>
<dbReference type="PANTHER" id="PTHR22881">
    <property type="entry name" value="BROMODOMAIN CONTAINING PROTEIN"/>
    <property type="match status" value="1"/>
</dbReference>
<dbReference type="InterPro" id="IPR036427">
    <property type="entry name" value="Bromodomain-like_sf"/>
</dbReference>
<feature type="compositionally biased region" description="Polar residues" evidence="3">
    <location>
        <begin position="219"/>
        <end position="230"/>
    </location>
</feature>
<feature type="region of interest" description="Disordered" evidence="3">
    <location>
        <begin position="1"/>
        <end position="58"/>
    </location>
</feature>
<dbReference type="OrthoDB" id="21449at2759"/>
<sequence>MSSGERKSSRIIEREAQKAKETKNRRKGRDTCQLPRGKDVDSVQVSSKSKSRKKAKNKHVEDLVLNTVDSQVQKADIQCYNEDHHINSVTMSSRTALPEKGKLEILLGVLKRKDSNKYFAQPVDPKKVKYYDEVIKEPMDFGTIAKKLNEGRYEVLEEFEYDVVLVSRNAMHFNGPRTVYYKEAEGIKELSEQLFRVLKTEPENFEDVFSKAEMKFPNSKSWNKRTNTQTKSKEPRNERRFEYTGPERRRTYKPLSSLSEESSVLILDGESKALNQVNQNGVGYVESILRFAKDLGPTAQKFAMQMAKGCSSEDFKIENVASSFQFQAPMNRIPAAFSSEMGTEIAPPSNSLENFVRSLGCVQSDSLNGEKISAAGNMNRYYANFGGIAHASEKRETPANFQQKIVQTRNSYSNFENAFANDVINKNDGLQLRYFPVSSSQNGTSSMFTGWKSNVIPNKLLSSNMMQDSMNEDKPVQTVEIAFPKPTMQEFFRTRNIGAPSYSWWCSSKAAPELIGRQAFSSMQGEGSQYLGSEMHQVQAATVGGCGGFRSHLEQEGQVLNGLKAPVQKSQYFQALTIGGKSYGGNLNQGGRLSSGYDLPIVEPTLSRGLTDEEVSIMNGGNLEMGGLVRNQFKPTVLGTTQMQTMTSQQDASSRGDFRQGGQVYNLFNLQSWNHNSFKQSD</sequence>
<feature type="domain" description="Bromo" evidence="4">
    <location>
        <begin position="111"/>
        <end position="181"/>
    </location>
</feature>
<dbReference type="CDD" id="cd04369">
    <property type="entry name" value="Bromodomain"/>
    <property type="match status" value="1"/>
</dbReference>
<gene>
    <name evidence="5" type="ORF">HS088_TW09G00764</name>
</gene>
<dbReference type="SMART" id="SM00297">
    <property type="entry name" value="BROMO"/>
    <property type="match status" value="1"/>
</dbReference>
<evidence type="ECO:0000259" key="4">
    <source>
        <dbReference type="PROSITE" id="PS50014"/>
    </source>
</evidence>
<dbReference type="Pfam" id="PF00439">
    <property type="entry name" value="Bromodomain"/>
    <property type="match status" value="1"/>
</dbReference>
<evidence type="ECO:0000256" key="1">
    <source>
        <dbReference type="ARBA" id="ARBA00023117"/>
    </source>
</evidence>
<evidence type="ECO:0000256" key="2">
    <source>
        <dbReference type="PROSITE-ProRule" id="PRU00035"/>
    </source>
</evidence>
<dbReference type="AlphaFoldDB" id="A0A7J7D8L6"/>
<name>A0A7J7D8L6_TRIWF</name>
<keyword evidence="6" id="KW-1185">Reference proteome</keyword>
<dbReference type="InParanoid" id="A0A7J7D8L6"/>
<protein>
    <recommendedName>
        <fullName evidence="4">Bromo domain-containing protein</fullName>
    </recommendedName>
</protein>